<dbReference type="AlphaFoldDB" id="A0A3A6Q0R1"/>
<gene>
    <name evidence="2" type="ORF">DP106_11050</name>
</gene>
<protein>
    <recommendedName>
        <fullName evidence="1">DUF5615 domain-containing protein</fullName>
    </recommendedName>
</protein>
<accession>A0A3A6Q0R1</accession>
<proteinExistence type="predicted"/>
<name>A0A3A6Q0R1_9EURY</name>
<evidence type="ECO:0000313" key="2">
    <source>
        <dbReference type="EMBL" id="RJX48780.1"/>
    </source>
</evidence>
<comment type="caution">
    <text evidence="2">The sequence shown here is derived from an EMBL/GenBank/DDBJ whole genome shotgun (WGS) entry which is preliminary data.</text>
</comment>
<dbReference type="EMBL" id="QMDW01000016">
    <property type="protein sequence ID" value="RJX48780.1"/>
    <property type="molecule type" value="Genomic_DNA"/>
</dbReference>
<evidence type="ECO:0000313" key="3">
    <source>
        <dbReference type="Proteomes" id="UP000281564"/>
    </source>
</evidence>
<organism evidence="2 3">
    <name type="scientific">Halonotius pteroides</name>
    <dbReference type="NCBI Taxonomy" id="268735"/>
    <lineage>
        <taxon>Archaea</taxon>
        <taxon>Methanobacteriati</taxon>
        <taxon>Methanobacteriota</taxon>
        <taxon>Stenosarchaea group</taxon>
        <taxon>Halobacteria</taxon>
        <taxon>Halobacteriales</taxon>
        <taxon>Haloferacaceae</taxon>
        <taxon>Halonotius</taxon>
    </lineage>
</organism>
<feature type="domain" description="DUF5615" evidence="1">
    <location>
        <begin position="1"/>
        <end position="85"/>
    </location>
</feature>
<sequence>MRLLADVHVKTAYINALRSEGHTVERVVDIDTLGPTATDSEIRSYAQAEGAVILTNDAKDFAAFDDHEGVIIVPQTEVTAGAVAGAINRIERVVSDPSSLVLHATNWL</sequence>
<dbReference type="OrthoDB" id="147476at2157"/>
<evidence type="ECO:0000259" key="1">
    <source>
        <dbReference type="Pfam" id="PF18480"/>
    </source>
</evidence>
<reference evidence="2 3" key="1">
    <citation type="submission" date="2018-06" db="EMBL/GenBank/DDBJ databases">
        <title>Halonotius sp. F13-13 a new haloarchaeeon isolated from a solar saltern from Isla Cristina, Huelva, Spain.</title>
        <authorList>
            <person name="Duran-Viseras A."/>
            <person name="Sanchez-Porro C."/>
            <person name="Ventosa A."/>
        </authorList>
    </citation>
    <scope>NUCLEOTIDE SEQUENCE [LARGE SCALE GENOMIC DNA]</scope>
    <source>
        <strain evidence="2 3">CECT 7525</strain>
    </source>
</reference>
<dbReference type="InterPro" id="IPR041049">
    <property type="entry name" value="DUF5615"/>
</dbReference>
<dbReference type="Proteomes" id="UP000281564">
    <property type="component" value="Unassembled WGS sequence"/>
</dbReference>
<dbReference type="Pfam" id="PF18480">
    <property type="entry name" value="DUF5615"/>
    <property type="match status" value="1"/>
</dbReference>
<keyword evidence="3" id="KW-1185">Reference proteome</keyword>
<dbReference type="RefSeq" id="WP_120085316.1">
    <property type="nucleotide sequence ID" value="NZ_QMDW01000016.1"/>
</dbReference>